<dbReference type="EMBL" id="DXFQ01000013">
    <property type="protein sequence ID" value="HIX19118.1"/>
    <property type="molecule type" value="Genomic_DNA"/>
</dbReference>
<evidence type="ECO:0000256" key="1">
    <source>
        <dbReference type="SAM" id="SignalP"/>
    </source>
</evidence>
<sequence>MKTSSLLFSLAALATPLMAQPNAPSRLQFAGTIAAVEVPCPPLAAAESERNCPALSLLVPETDCFLAVNDLFALAKLAHADQKLIDSGFSGQPLSLAIGTRGSNAKVLTTALQAAAIAEMDRLPRGQARAAGVLSRLREIAPQKLQPVYIVFAGNPADLEKLARLFDAQVERMINDARREFSPDLITREGNSDISVIRLDLTKLPPADKVSAADFMRAVGYKDSLYLIRSIVDGKLLIALANDPADIEVSTRAEDSLLGTDKVALSAESLGAEFGTFLYMSPEVLRETAASLTAVLRHGQSQLRELAKPSVQAPYERLVEIGLNLLAPAVASDKAFTAACWFDGNLHVQMQGDAGGLSAAERPLMSLSSSVEPRTIVYAETTGMKLQSLPSLAEAAEIADALLLAHTRGSELEEYLSLRPCISEGIRALGKLGDGLRGNGAIVVTTEPKLGAAGALRLGVADKKALTEGWQQMLHAVGKGLSVTTDINPDILKVLPFTSGSGAAGTTAYTLQLPMAMPEGLSPQVLVGDAQLVIGSNRELNARMAPNPTSPVSFSGALFRFNPDALLDAMIQSGACDPRAVSDWRRVCRVLGDVTAALRIKDGSIKLRLDACIKR</sequence>
<organism evidence="2 3">
    <name type="scientific">Candidatus Akkermansia intestinigallinarum</name>
    <dbReference type="NCBI Taxonomy" id="2838431"/>
    <lineage>
        <taxon>Bacteria</taxon>
        <taxon>Pseudomonadati</taxon>
        <taxon>Verrucomicrobiota</taxon>
        <taxon>Verrucomicrobiia</taxon>
        <taxon>Verrucomicrobiales</taxon>
        <taxon>Akkermansiaceae</taxon>
        <taxon>Akkermansia</taxon>
    </lineage>
</organism>
<evidence type="ECO:0000313" key="3">
    <source>
        <dbReference type="Proteomes" id="UP000823964"/>
    </source>
</evidence>
<protein>
    <recommendedName>
        <fullName evidence="4">DUF3352 domain-containing protein</fullName>
    </recommendedName>
</protein>
<keyword evidence="1" id="KW-0732">Signal</keyword>
<proteinExistence type="predicted"/>
<dbReference type="Proteomes" id="UP000823964">
    <property type="component" value="Unassembled WGS sequence"/>
</dbReference>
<accession>A0A9D2AH93</accession>
<reference evidence="2" key="1">
    <citation type="journal article" date="2021" name="PeerJ">
        <title>Extensive microbial diversity within the chicken gut microbiome revealed by metagenomics and culture.</title>
        <authorList>
            <person name="Gilroy R."/>
            <person name="Ravi A."/>
            <person name="Getino M."/>
            <person name="Pursley I."/>
            <person name="Horton D.L."/>
            <person name="Alikhan N.F."/>
            <person name="Baker D."/>
            <person name="Gharbi K."/>
            <person name="Hall N."/>
            <person name="Watson M."/>
            <person name="Adriaenssens E.M."/>
            <person name="Foster-Nyarko E."/>
            <person name="Jarju S."/>
            <person name="Secka A."/>
            <person name="Antonio M."/>
            <person name="Oren A."/>
            <person name="Chaudhuri R.R."/>
            <person name="La Ragione R."/>
            <person name="Hildebrand F."/>
            <person name="Pallen M.J."/>
        </authorList>
    </citation>
    <scope>NUCLEOTIDE SEQUENCE</scope>
    <source>
        <strain evidence="2">14975</strain>
    </source>
</reference>
<evidence type="ECO:0008006" key="4">
    <source>
        <dbReference type="Google" id="ProtNLM"/>
    </source>
</evidence>
<comment type="caution">
    <text evidence="2">The sequence shown here is derived from an EMBL/GenBank/DDBJ whole genome shotgun (WGS) entry which is preliminary data.</text>
</comment>
<evidence type="ECO:0000313" key="2">
    <source>
        <dbReference type="EMBL" id="HIX19118.1"/>
    </source>
</evidence>
<reference evidence="2" key="2">
    <citation type="submission" date="2021-04" db="EMBL/GenBank/DDBJ databases">
        <authorList>
            <person name="Gilroy R."/>
        </authorList>
    </citation>
    <scope>NUCLEOTIDE SEQUENCE</scope>
    <source>
        <strain evidence="2">14975</strain>
    </source>
</reference>
<name>A0A9D2AH93_9BACT</name>
<dbReference type="AlphaFoldDB" id="A0A9D2AH93"/>
<feature type="signal peptide" evidence="1">
    <location>
        <begin position="1"/>
        <end position="19"/>
    </location>
</feature>
<feature type="chain" id="PRO_5038648736" description="DUF3352 domain-containing protein" evidence="1">
    <location>
        <begin position="20"/>
        <end position="615"/>
    </location>
</feature>
<gene>
    <name evidence="2" type="ORF">H9862_00775</name>
</gene>